<organism evidence="2 3">
    <name type="scientific">Prunus dulcis</name>
    <name type="common">Almond</name>
    <name type="synonym">Amygdalus dulcis</name>
    <dbReference type="NCBI Taxonomy" id="3755"/>
    <lineage>
        <taxon>Eukaryota</taxon>
        <taxon>Viridiplantae</taxon>
        <taxon>Streptophyta</taxon>
        <taxon>Embryophyta</taxon>
        <taxon>Tracheophyta</taxon>
        <taxon>Spermatophyta</taxon>
        <taxon>Magnoliopsida</taxon>
        <taxon>eudicotyledons</taxon>
        <taxon>Gunneridae</taxon>
        <taxon>Pentapetalae</taxon>
        <taxon>rosids</taxon>
        <taxon>fabids</taxon>
        <taxon>Rosales</taxon>
        <taxon>Rosaceae</taxon>
        <taxon>Amygdaloideae</taxon>
        <taxon>Amygdaleae</taxon>
        <taxon>Prunus</taxon>
    </lineage>
</organism>
<evidence type="ECO:0008006" key="4">
    <source>
        <dbReference type="Google" id="ProtNLM"/>
    </source>
</evidence>
<name>A0AAD4ZAS7_PRUDU</name>
<dbReference type="Proteomes" id="UP001054821">
    <property type="component" value="Chromosome 3"/>
</dbReference>
<keyword evidence="3" id="KW-1185">Reference proteome</keyword>
<comment type="caution">
    <text evidence="2">The sequence shown here is derived from an EMBL/GenBank/DDBJ whole genome shotgun (WGS) entry which is preliminary data.</text>
</comment>
<sequence>MGEDDSSDHHGDSTIASFSPSQPTIAELSAQVAQLMKMQTQPSNSILSQDPTKTTPNSTQTMTPNSNQMMTLNSNQMTIPTTITYEASTTQIAIKLDGANYALWS</sequence>
<feature type="region of interest" description="Disordered" evidence="1">
    <location>
        <begin position="1"/>
        <end position="23"/>
    </location>
</feature>
<dbReference type="EMBL" id="JAJFAZ020000003">
    <property type="protein sequence ID" value="KAI5338814.1"/>
    <property type="molecule type" value="Genomic_DNA"/>
</dbReference>
<feature type="compositionally biased region" description="Polar residues" evidence="1">
    <location>
        <begin position="14"/>
        <end position="23"/>
    </location>
</feature>
<dbReference type="AlphaFoldDB" id="A0AAD4ZAS7"/>
<reference evidence="2 3" key="1">
    <citation type="journal article" date="2022" name="G3 (Bethesda)">
        <title>Whole-genome sequence and methylome profiling of the almond [Prunus dulcis (Mill.) D.A. Webb] cultivar 'Nonpareil'.</title>
        <authorList>
            <person name="D'Amico-Willman K.M."/>
            <person name="Ouma W.Z."/>
            <person name="Meulia T."/>
            <person name="Sideli G.M."/>
            <person name="Gradziel T.M."/>
            <person name="Fresnedo-Ramirez J."/>
        </authorList>
    </citation>
    <scope>NUCLEOTIDE SEQUENCE [LARGE SCALE GENOMIC DNA]</scope>
    <source>
        <strain evidence="2">Clone GOH B32 T37-40</strain>
    </source>
</reference>
<protein>
    <recommendedName>
        <fullName evidence="4">Retrotransposon Copia-like N-terminal domain-containing protein</fullName>
    </recommendedName>
</protein>
<accession>A0AAD4ZAS7</accession>
<evidence type="ECO:0000256" key="1">
    <source>
        <dbReference type="SAM" id="MobiDB-lite"/>
    </source>
</evidence>
<gene>
    <name evidence="2" type="ORF">L3X38_018086</name>
</gene>
<feature type="region of interest" description="Disordered" evidence="1">
    <location>
        <begin position="37"/>
        <end position="69"/>
    </location>
</feature>
<evidence type="ECO:0000313" key="2">
    <source>
        <dbReference type="EMBL" id="KAI5338814.1"/>
    </source>
</evidence>
<proteinExistence type="predicted"/>
<evidence type="ECO:0000313" key="3">
    <source>
        <dbReference type="Proteomes" id="UP001054821"/>
    </source>
</evidence>